<feature type="compositionally biased region" description="Low complexity" evidence="1">
    <location>
        <begin position="229"/>
        <end position="243"/>
    </location>
</feature>
<reference evidence="2" key="1">
    <citation type="submission" date="2016-03" db="EMBL/GenBank/DDBJ databases">
        <title>Draft genome sequence of Rosellinia necatrix.</title>
        <authorList>
            <person name="Kanematsu S."/>
        </authorList>
    </citation>
    <scope>NUCLEOTIDE SEQUENCE [LARGE SCALE GENOMIC DNA]</scope>
    <source>
        <strain evidence="2">W97</strain>
    </source>
</reference>
<feature type="compositionally biased region" description="Basic and acidic residues" evidence="1">
    <location>
        <begin position="597"/>
        <end position="608"/>
    </location>
</feature>
<evidence type="ECO:0000313" key="2">
    <source>
        <dbReference type="EMBL" id="GAP90088.2"/>
    </source>
</evidence>
<keyword evidence="3" id="KW-1185">Reference proteome</keyword>
<dbReference type="AlphaFoldDB" id="A0A1W2TNY7"/>
<protein>
    <submittedName>
        <fullName evidence="2">Uncharacterized protein</fullName>
    </submittedName>
</protein>
<dbReference type="Proteomes" id="UP000054516">
    <property type="component" value="Unassembled WGS sequence"/>
</dbReference>
<feature type="compositionally biased region" description="Low complexity" evidence="1">
    <location>
        <begin position="630"/>
        <end position="645"/>
    </location>
</feature>
<feature type="compositionally biased region" description="Low complexity" evidence="1">
    <location>
        <begin position="367"/>
        <end position="377"/>
    </location>
</feature>
<feature type="compositionally biased region" description="Basic and acidic residues" evidence="1">
    <location>
        <begin position="570"/>
        <end position="580"/>
    </location>
</feature>
<evidence type="ECO:0000256" key="1">
    <source>
        <dbReference type="SAM" id="MobiDB-lite"/>
    </source>
</evidence>
<feature type="compositionally biased region" description="Low complexity" evidence="1">
    <location>
        <begin position="349"/>
        <end position="360"/>
    </location>
</feature>
<evidence type="ECO:0000313" key="3">
    <source>
        <dbReference type="Proteomes" id="UP000054516"/>
    </source>
</evidence>
<feature type="compositionally biased region" description="Basic and acidic residues" evidence="1">
    <location>
        <begin position="698"/>
        <end position="715"/>
    </location>
</feature>
<name>A0A1W2TNY7_ROSNE</name>
<dbReference type="GO" id="GO:0005654">
    <property type="term" value="C:nucleoplasm"/>
    <property type="evidence" value="ECO:0007669"/>
    <property type="project" value="TreeGrafter"/>
</dbReference>
<sequence>MASELRRPPTRAGSGSRPPTSRFQEGSMNDRTSAAPPAQFLGPDQLRDYENQFYAEPPTMPEARKRRPLSASGQLQATAINRYATAPEAPRHTVTHKKSLGFFGRVRDALFNRGGGHGSKEPDVRRKHSSLQEPLQHPRTQPLPPRPEYIHAARAQSEVNIAQMFSSPRGVADRPSREDVMASYNQLMASGFFQSHAIQSTRHAAPGGGQQRPVLHMDTQATSCPPPGLSSARAAARSGSVSPMPMPMPMPRQQSRSPNPQARSSLEYMTATLGGPAAPRSSLSSLLRPSIPELQTKDSRYALRGRKRTRGDETPMVSPEPQSPTTGGPTSYFSQPLKRVAKKLREMPSSSSSSSSSSNSHTRGGVNNNNNNNNNSNTTQRRAAAPVTTYQQHPPPPPPHANNPRTTTDCVVRVPAPCNGPFSYAAERPIRLRSPSPATAPPDVNMTNGGICCSSSSSSNTNTNNNNNDRGAEKPPHDKTSFAARARRPRRTFSYTLTESVRSRSRAIERERERDRERDMHWQEVVRGSSATRAEAAAATTTITAVVVAGAYDTNDNDYNNNNNNRNSHSRMDNNGDGRGRQTHAAHNPLGPWQRVSVEDTVIHRDSSMDSARSQVAGGGGGGWGRRWRGNGSSNGSSNGSDGNRTPAASRSPERRGAVRRTATPSPLRSVPGPGPNRGAPSVVKAPERWHCSGKAYHLKDRGSRPELSVRRSEDSGLAVGGGGGDDYAVGKENDRYDGGWGPRRDADGDIDLLYHQTSSSASSRRSREEHYRQPNPQWRIGNALTDPCKILDLLVKLATPLTNKVIRQITK</sequence>
<dbReference type="GO" id="GO:0005730">
    <property type="term" value="C:nucleolus"/>
    <property type="evidence" value="ECO:0007669"/>
    <property type="project" value="TreeGrafter"/>
</dbReference>
<feature type="compositionally biased region" description="Basic and acidic residues" evidence="1">
    <location>
        <begin position="729"/>
        <end position="748"/>
    </location>
</feature>
<feature type="region of interest" description="Disordered" evidence="1">
    <location>
        <begin position="219"/>
        <end position="408"/>
    </location>
</feature>
<organism evidence="2">
    <name type="scientific">Rosellinia necatrix</name>
    <name type="common">White root-rot fungus</name>
    <dbReference type="NCBI Taxonomy" id="77044"/>
    <lineage>
        <taxon>Eukaryota</taxon>
        <taxon>Fungi</taxon>
        <taxon>Dikarya</taxon>
        <taxon>Ascomycota</taxon>
        <taxon>Pezizomycotina</taxon>
        <taxon>Sordariomycetes</taxon>
        <taxon>Xylariomycetidae</taxon>
        <taxon>Xylariales</taxon>
        <taxon>Xylariaceae</taxon>
        <taxon>Rosellinia</taxon>
    </lineage>
</organism>
<dbReference type="PANTHER" id="PTHR16148:SF14">
    <property type="entry name" value="MYND-TYPE DOMAIN-CONTAINING PROTEIN"/>
    <property type="match status" value="1"/>
</dbReference>
<feature type="compositionally biased region" description="Low complexity" evidence="1">
    <location>
        <begin position="454"/>
        <end position="468"/>
    </location>
</feature>
<feature type="compositionally biased region" description="Low complexity" evidence="1">
    <location>
        <begin position="553"/>
        <end position="567"/>
    </location>
</feature>
<feature type="region of interest" description="Disordered" evidence="1">
    <location>
        <begin position="429"/>
        <end position="492"/>
    </location>
</feature>
<dbReference type="PANTHER" id="PTHR16148">
    <property type="entry name" value="NF-KAPPA-B-REPRESSING FACTOR-RELATED"/>
    <property type="match status" value="1"/>
</dbReference>
<dbReference type="OrthoDB" id="5226996at2759"/>
<feature type="compositionally biased region" description="Low complexity" evidence="1">
    <location>
        <begin position="276"/>
        <end position="290"/>
    </location>
</feature>
<feature type="region of interest" description="Disordered" evidence="1">
    <location>
        <begin position="1"/>
        <end position="96"/>
    </location>
</feature>
<feature type="region of interest" description="Disordered" evidence="1">
    <location>
        <begin position="111"/>
        <end position="146"/>
    </location>
</feature>
<feature type="compositionally biased region" description="Polar residues" evidence="1">
    <location>
        <begin position="17"/>
        <end position="32"/>
    </location>
</feature>
<feature type="region of interest" description="Disordered" evidence="1">
    <location>
        <begin position="553"/>
        <end position="780"/>
    </location>
</feature>
<feature type="compositionally biased region" description="Polar residues" evidence="1">
    <location>
        <begin position="323"/>
        <end position="334"/>
    </location>
</feature>
<accession>A0A1W2TNY7</accession>
<gene>
    <name evidence="2" type="ORF">SAMD00023353_0203430</name>
</gene>
<proteinExistence type="predicted"/>
<feature type="compositionally biased region" description="Basic and acidic residues" evidence="1">
    <location>
        <begin position="470"/>
        <end position="480"/>
    </location>
</feature>
<dbReference type="EMBL" id="DF977447">
    <property type="protein sequence ID" value="GAP90088.2"/>
    <property type="molecule type" value="Genomic_DNA"/>
</dbReference>